<dbReference type="STRING" id="1064592.G0VDN1"/>
<dbReference type="InterPro" id="IPR016162">
    <property type="entry name" value="Ald_DH_N"/>
</dbReference>
<dbReference type="AlphaFoldDB" id="G0VDN1"/>
<protein>
    <recommendedName>
        <fullName evidence="5">Aldehyde dehydrogenase domain-containing protein</fullName>
    </recommendedName>
</protein>
<organism evidence="6 7">
    <name type="scientific">Naumovozyma castellii</name>
    <name type="common">Yeast</name>
    <name type="synonym">Saccharomyces castellii</name>
    <dbReference type="NCBI Taxonomy" id="27288"/>
    <lineage>
        <taxon>Eukaryota</taxon>
        <taxon>Fungi</taxon>
        <taxon>Dikarya</taxon>
        <taxon>Ascomycota</taxon>
        <taxon>Saccharomycotina</taxon>
        <taxon>Saccharomycetes</taxon>
        <taxon>Saccharomycetales</taxon>
        <taxon>Saccharomycetaceae</taxon>
        <taxon>Naumovozyma</taxon>
    </lineage>
</organism>
<feature type="domain" description="Aldehyde dehydrogenase" evidence="5">
    <location>
        <begin position="26"/>
        <end position="494"/>
    </location>
</feature>
<dbReference type="OrthoDB" id="310895at2759"/>
<dbReference type="HOGENOM" id="CLU_005391_0_1_1"/>
<dbReference type="PROSITE" id="PS00687">
    <property type="entry name" value="ALDEHYDE_DEHYDR_GLU"/>
    <property type="match status" value="1"/>
</dbReference>
<dbReference type="InterPro" id="IPR029510">
    <property type="entry name" value="Ald_DH_CS_GLU"/>
</dbReference>
<dbReference type="Pfam" id="PF00171">
    <property type="entry name" value="Aldedh"/>
    <property type="match status" value="1"/>
</dbReference>
<dbReference type="PANTHER" id="PTHR11699">
    <property type="entry name" value="ALDEHYDE DEHYDROGENASE-RELATED"/>
    <property type="match status" value="1"/>
</dbReference>
<reference key="2">
    <citation type="submission" date="2011-08" db="EMBL/GenBank/DDBJ databases">
        <title>Genome sequence of Naumovozyma castellii.</title>
        <authorList>
            <person name="Gordon J.L."/>
            <person name="Armisen D."/>
            <person name="Proux-Wera E."/>
            <person name="OhEigeartaigh S.S."/>
            <person name="Byrne K.P."/>
            <person name="Wolfe K.H."/>
        </authorList>
    </citation>
    <scope>NUCLEOTIDE SEQUENCE</scope>
    <source>
        <strain>Type strain:CBS 4309</strain>
    </source>
</reference>
<sequence length="503" mass="55736">MFKTIEIPQHHLSIRQPIGLFISNEFVKSSDGNQIDTFNPATKEKLTSFYAGSETDVNVAVRAARTSYTKTWSKTSPEQRTDLLLKLASLVERDKEILASIETQDSGKPYYTNALLDIDMIIKLTKYFAGSTDKFTTGETIPIDHETLAYTLKVPFGVVAQIVPWNYPLAMASWKLQSCLAAGNTVVIKPSENSSLSLLYFAQLIVEAGFPPGVVNIIPGYGTVVGDALSTHPDVDKISFTGSTKVGCNVLEQSGKSNLKDVTLECGGKSPAVIFKDANLEEAVKWTSEGIFFNSGQNCTANSRILVQHDIFDEFVHKFKDYTKRKWNFGSKFDPFDKDCTVGPVISQKQYEKIQEYMTCPEGCPVEVSHIIDYPPDDINGYFIPPTIYTNVPQDSKWCKEEIFGPAVVISEFRDYDEALSLANDTSYGLAAAVFTENIRIAHEFARDILAGTVWVNTSNAEDVTLPFGGFKMSGIGRELGRTGVESFMQTKTVQINIRKPNS</sequence>
<evidence type="ECO:0000256" key="1">
    <source>
        <dbReference type="ARBA" id="ARBA00009986"/>
    </source>
</evidence>
<proteinExistence type="inferred from homology"/>
<dbReference type="GeneID" id="96903278"/>
<dbReference type="eggNOG" id="KOG2450">
    <property type="taxonomic scope" value="Eukaryota"/>
</dbReference>
<dbReference type="EMBL" id="HE576755">
    <property type="protein sequence ID" value="CCC69669.1"/>
    <property type="molecule type" value="Genomic_DNA"/>
</dbReference>
<gene>
    <name evidence="6" type="primary">NCAS0D00880</name>
    <name evidence="6" type="ordered locus">NCAS_0D00880</name>
</gene>
<dbReference type="OMA" id="VRHVMIK"/>
<dbReference type="RefSeq" id="XP_003676033.1">
    <property type="nucleotide sequence ID" value="XM_003675985.1"/>
</dbReference>
<accession>G0VDN1</accession>
<evidence type="ECO:0000313" key="6">
    <source>
        <dbReference type="EMBL" id="CCC69669.1"/>
    </source>
</evidence>
<dbReference type="FunCoup" id="G0VDN1">
    <property type="interactions" value="371"/>
</dbReference>
<evidence type="ECO:0000256" key="2">
    <source>
        <dbReference type="ARBA" id="ARBA00023002"/>
    </source>
</evidence>
<dbReference type="FunFam" id="3.40.309.10:FF:000012">
    <property type="entry name" value="Betaine aldehyde dehydrogenase"/>
    <property type="match status" value="1"/>
</dbReference>
<dbReference type="FunFam" id="3.40.605.10:FF:000001">
    <property type="entry name" value="Aldehyde dehydrogenase 1"/>
    <property type="match status" value="1"/>
</dbReference>
<dbReference type="KEGG" id="ncs:NCAS_0D00880"/>
<dbReference type="PROSITE" id="PS00070">
    <property type="entry name" value="ALDEHYDE_DEHYDR_CYS"/>
    <property type="match status" value="1"/>
</dbReference>
<dbReference type="SUPFAM" id="SSF53720">
    <property type="entry name" value="ALDH-like"/>
    <property type="match status" value="1"/>
</dbReference>
<dbReference type="Proteomes" id="UP000001640">
    <property type="component" value="Chromosome 4"/>
</dbReference>
<keyword evidence="2 4" id="KW-0560">Oxidoreductase</keyword>
<dbReference type="InterPro" id="IPR016161">
    <property type="entry name" value="Ald_DH/histidinol_DH"/>
</dbReference>
<evidence type="ECO:0000259" key="5">
    <source>
        <dbReference type="Pfam" id="PF00171"/>
    </source>
</evidence>
<comment type="similarity">
    <text evidence="1 4">Belongs to the aldehyde dehydrogenase family.</text>
</comment>
<feature type="active site" evidence="3">
    <location>
        <position position="265"/>
    </location>
</feature>
<dbReference type="Gene3D" id="3.40.605.10">
    <property type="entry name" value="Aldehyde Dehydrogenase, Chain A, domain 1"/>
    <property type="match status" value="1"/>
</dbReference>
<keyword evidence="7" id="KW-1185">Reference proteome</keyword>
<dbReference type="Gene3D" id="3.40.309.10">
    <property type="entry name" value="Aldehyde Dehydrogenase, Chain A, domain 2"/>
    <property type="match status" value="1"/>
</dbReference>
<dbReference type="GO" id="GO:0019752">
    <property type="term" value="P:carboxylic acid metabolic process"/>
    <property type="evidence" value="ECO:0007669"/>
    <property type="project" value="UniProtKB-ARBA"/>
</dbReference>
<dbReference type="InterPro" id="IPR016160">
    <property type="entry name" value="Ald_DH_CS_CYS"/>
</dbReference>
<name>G0VDN1_NAUCA</name>
<evidence type="ECO:0000313" key="7">
    <source>
        <dbReference type="Proteomes" id="UP000001640"/>
    </source>
</evidence>
<dbReference type="GO" id="GO:0016620">
    <property type="term" value="F:oxidoreductase activity, acting on the aldehyde or oxo group of donors, NAD or NADP as acceptor"/>
    <property type="evidence" value="ECO:0007669"/>
    <property type="project" value="InterPro"/>
</dbReference>
<dbReference type="InterPro" id="IPR015590">
    <property type="entry name" value="Aldehyde_DH_dom"/>
</dbReference>
<dbReference type="InParanoid" id="G0VDN1"/>
<dbReference type="InterPro" id="IPR016163">
    <property type="entry name" value="Ald_DH_C"/>
</dbReference>
<evidence type="ECO:0000256" key="4">
    <source>
        <dbReference type="RuleBase" id="RU003345"/>
    </source>
</evidence>
<reference evidence="6 7" key="1">
    <citation type="journal article" date="2011" name="Proc. Natl. Acad. Sci. U.S.A.">
        <title>Evolutionary erosion of yeast sex chromosomes by mating-type switching accidents.</title>
        <authorList>
            <person name="Gordon J.L."/>
            <person name="Armisen D."/>
            <person name="Proux-Wera E."/>
            <person name="Oheigeartaigh S.S."/>
            <person name="Byrne K.P."/>
            <person name="Wolfe K.H."/>
        </authorList>
    </citation>
    <scope>NUCLEOTIDE SEQUENCE [LARGE SCALE GENOMIC DNA]</scope>
    <source>
        <strain evidence="7">ATCC 76901 / BCRC 22586 / CBS 4309 / NBRC 1992 / NRRL Y-12630</strain>
    </source>
</reference>
<evidence type="ECO:0000256" key="3">
    <source>
        <dbReference type="PROSITE-ProRule" id="PRU10007"/>
    </source>
</evidence>